<name>A0AAE3IV79_9BACI</name>
<dbReference type="EMBL" id="JAOUSF010000003">
    <property type="protein sequence ID" value="MCU9614208.1"/>
    <property type="molecule type" value="Genomic_DNA"/>
</dbReference>
<accession>A0AAE3IV79</accession>
<dbReference type="AlphaFoldDB" id="A0AAE3IV79"/>
<dbReference type="PANTHER" id="PTHR41260">
    <property type="entry name" value="PROTEIN ECSC"/>
    <property type="match status" value="1"/>
</dbReference>
<dbReference type="Pfam" id="PF12787">
    <property type="entry name" value="EcsC"/>
    <property type="match status" value="1"/>
</dbReference>
<dbReference type="Proteomes" id="UP001209318">
    <property type="component" value="Unassembled WGS sequence"/>
</dbReference>
<organism evidence="1 2">
    <name type="scientific">Perspicuibacillus lycopersici</name>
    <dbReference type="NCBI Taxonomy" id="1325689"/>
    <lineage>
        <taxon>Bacteria</taxon>
        <taxon>Bacillati</taxon>
        <taxon>Bacillota</taxon>
        <taxon>Bacilli</taxon>
        <taxon>Bacillales</taxon>
        <taxon>Bacillaceae</taxon>
        <taxon>Perspicuibacillus</taxon>
    </lineage>
</organism>
<proteinExistence type="predicted"/>
<keyword evidence="2" id="KW-1185">Reference proteome</keyword>
<dbReference type="PANTHER" id="PTHR41260:SF1">
    <property type="entry name" value="PROTEIN ECSC"/>
    <property type="match status" value="1"/>
</dbReference>
<reference evidence="1" key="1">
    <citation type="submission" date="2022-10" db="EMBL/GenBank/DDBJ databases">
        <title>Description of Fervidibacillus gen. nov. in the family Fervidibacillaceae fam. nov. with two species, Fervidibacillus albus sp. nov., and Fervidibacillus halotolerans sp. nov., isolated from tidal flat sediments.</title>
        <authorList>
            <person name="Kwon K.K."/>
            <person name="Yang S.-H."/>
        </authorList>
    </citation>
    <scope>NUCLEOTIDE SEQUENCE</scope>
    <source>
        <strain evidence="1">JCM 19140</strain>
    </source>
</reference>
<sequence length="279" mass="32717">MLTNSEKIILTQMKEWENEQLQIIPNDFLRTYDTWIEDAFTKLPEKAQIKFFHELDSWLFYIHAAIQQSKSFDERVEHILNEARLTNESIQYITDLKYLPINRLNYYADRQISMHKLFSLIQGGVSGAGGTLFLGLDIPSVLVINLRAIQLIATTYGYDTKNPFEMMISLKLFHCATLPKRFQKQAWDSLLEEVNNGEESFFYEGNEQISDVAWLNQPLLQILKIWTILLCKKRKQQNIPFASMAIGASFNYSMTKNITQLSKRFYQYRNLLEKAKDEE</sequence>
<dbReference type="RefSeq" id="WP_263073448.1">
    <property type="nucleotide sequence ID" value="NZ_JAOUSF010000003.1"/>
</dbReference>
<evidence type="ECO:0000313" key="1">
    <source>
        <dbReference type="EMBL" id="MCU9614208.1"/>
    </source>
</evidence>
<comment type="caution">
    <text evidence="1">The sequence shown here is derived from an EMBL/GenBank/DDBJ whole genome shotgun (WGS) entry which is preliminary data.</text>
</comment>
<gene>
    <name evidence="1" type="ORF">OEV98_11610</name>
</gene>
<dbReference type="InterPro" id="IPR024787">
    <property type="entry name" value="EcsC"/>
</dbReference>
<evidence type="ECO:0000313" key="2">
    <source>
        <dbReference type="Proteomes" id="UP001209318"/>
    </source>
</evidence>
<protein>
    <submittedName>
        <fullName evidence="1">EcsC family protein</fullName>
    </submittedName>
</protein>